<evidence type="ECO:0000256" key="1">
    <source>
        <dbReference type="ARBA" id="ARBA00007452"/>
    </source>
</evidence>
<comment type="caution">
    <text evidence="9">The sequence shown here is derived from an EMBL/GenBank/DDBJ whole genome shotgun (WGS) entry which is preliminary data.</text>
</comment>
<name>A0ABW7FK07_9BURK</name>
<sequence length="251" mass="26927">MRLTRPPAVQPAYVLHQHDWSETSLILDLFTRDSGRVAVAAKGAKRPYSQLRAVLLPLQRISVSLSKPAKAEGGEVQTLRTAEWGGGATLPAGAALFSGYYLNELLLKLLARHDPHAPLFDAYADTLAHLSAGDEVLRAFELKLLSELGLLPDLSVVTPTQAAVDPARRYLLSPESGVIPPSGEAGLPGALLIQLQAALLHGSMAALRQAACTAEPQGLKTTLRGLLHYHLGHQPLRTRALMVDVQQLLDA</sequence>
<keyword evidence="10" id="KW-1185">Reference proteome</keyword>
<accession>A0ABW7FK07</accession>
<dbReference type="SUPFAM" id="SSF57863">
    <property type="entry name" value="ArfGap/RecO-like zinc finger"/>
    <property type="match status" value="1"/>
</dbReference>
<gene>
    <name evidence="7 9" type="primary">recO</name>
    <name evidence="9" type="ORF">ACG0Z3_13405</name>
</gene>
<feature type="domain" description="DNA replication/recombination mediator RecO N-terminal" evidence="8">
    <location>
        <begin position="10"/>
        <end position="83"/>
    </location>
</feature>
<comment type="function">
    <text evidence="7">Involved in DNA repair and RecF pathway recombination.</text>
</comment>
<dbReference type="Pfam" id="PF02565">
    <property type="entry name" value="RecO_C"/>
    <property type="match status" value="1"/>
</dbReference>
<keyword evidence="5 7" id="KW-0234">DNA repair</keyword>
<dbReference type="InterPro" id="IPR042242">
    <property type="entry name" value="RecO_C"/>
</dbReference>
<dbReference type="SUPFAM" id="SSF50249">
    <property type="entry name" value="Nucleic acid-binding proteins"/>
    <property type="match status" value="1"/>
</dbReference>
<dbReference type="InterPro" id="IPR037278">
    <property type="entry name" value="ARFGAP/RecO"/>
</dbReference>
<dbReference type="InterPro" id="IPR012340">
    <property type="entry name" value="NA-bd_OB-fold"/>
</dbReference>
<comment type="similarity">
    <text evidence="1 7">Belongs to the RecO family.</text>
</comment>
<dbReference type="NCBIfam" id="TIGR00613">
    <property type="entry name" value="reco"/>
    <property type="match status" value="1"/>
</dbReference>
<keyword evidence="4 7" id="KW-0233">DNA recombination</keyword>
<dbReference type="InterPro" id="IPR003717">
    <property type="entry name" value="RecO"/>
</dbReference>
<dbReference type="Pfam" id="PF11967">
    <property type="entry name" value="RecO_N"/>
    <property type="match status" value="1"/>
</dbReference>
<reference evidence="9 10" key="1">
    <citation type="submission" date="2024-08" db="EMBL/GenBank/DDBJ databases">
        <authorList>
            <person name="Lu H."/>
        </authorList>
    </citation>
    <scope>NUCLEOTIDE SEQUENCE [LARGE SCALE GENOMIC DNA]</scope>
    <source>
        <strain evidence="9 10">LKC17W</strain>
    </source>
</reference>
<evidence type="ECO:0000256" key="6">
    <source>
        <dbReference type="ARBA" id="ARBA00033409"/>
    </source>
</evidence>
<dbReference type="InterPro" id="IPR022572">
    <property type="entry name" value="DNA_rep/recomb_RecO_N"/>
</dbReference>
<dbReference type="PANTHER" id="PTHR33991:SF1">
    <property type="entry name" value="DNA REPAIR PROTEIN RECO"/>
    <property type="match status" value="1"/>
</dbReference>
<dbReference type="RefSeq" id="WP_394398153.1">
    <property type="nucleotide sequence ID" value="NZ_JBIGHW010000006.1"/>
</dbReference>
<dbReference type="PANTHER" id="PTHR33991">
    <property type="entry name" value="DNA REPAIR PROTEIN RECO"/>
    <property type="match status" value="1"/>
</dbReference>
<evidence type="ECO:0000256" key="5">
    <source>
        <dbReference type="ARBA" id="ARBA00023204"/>
    </source>
</evidence>
<keyword evidence="3 7" id="KW-0227">DNA damage</keyword>
<dbReference type="HAMAP" id="MF_00201">
    <property type="entry name" value="RecO"/>
    <property type="match status" value="1"/>
</dbReference>
<evidence type="ECO:0000256" key="3">
    <source>
        <dbReference type="ARBA" id="ARBA00022763"/>
    </source>
</evidence>
<proteinExistence type="inferred from homology"/>
<evidence type="ECO:0000256" key="2">
    <source>
        <dbReference type="ARBA" id="ARBA00021310"/>
    </source>
</evidence>
<evidence type="ECO:0000259" key="8">
    <source>
        <dbReference type="Pfam" id="PF11967"/>
    </source>
</evidence>
<dbReference type="Proteomes" id="UP001606301">
    <property type="component" value="Unassembled WGS sequence"/>
</dbReference>
<evidence type="ECO:0000313" key="9">
    <source>
        <dbReference type="EMBL" id="MFG6441678.1"/>
    </source>
</evidence>
<dbReference type="EMBL" id="JBIGHW010000006">
    <property type="protein sequence ID" value="MFG6441678.1"/>
    <property type="molecule type" value="Genomic_DNA"/>
</dbReference>
<organism evidence="9 10">
    <name type="scientific">Pelomonas margarita</name>
    <dbReference type="NCBI Taxonomy" id="3299031"/>
    <lineage>
        <taxon>Bacteria</taxon>
        <taxon>Pseudomonadati</taxon>
        <taxon>Pseudomonadota</taxon>
        <taxon>Betaproteobacteria</taxon>
        <taxon>Burkholderiales</taxon>
        <taxon>Sphaerotilaceae</taxon>
        <taxon>Roseateles</taxon>
    </lineage>
</organism>
<dbReference type="Gene3D" id="1.20.1440.120">
    <property type="entry name" value="Recombination protein O, C-terminal domain"/>
    <property type="match status" value="1"/>
</dbReference>
<protein>
    <recommendedName>
        <fullName evidence="2 7">DNA repair protein RecO</fullName>
    </recommendedName>
    <alternativeName>
        <fullName evidence="6 7">Recombination protein O</fullName>
    </alternativeName>
</protein>
<evidence type="ECO:0000256" key="4">
    <source>
        <dbReference type="ARBA" id="ARBA00023172"/>
    </source>
</evidence>
<evidence type="ECO:0000256" key="7">
    <source>
        <dbReference type="HAMAP-Rule" id="MF_00201"/>
    </source>
</evidence>
<dbReference type="Gene3D" id="2.40.50.140">
    <property type="entry name" value="Nucleic acid-binding proteins"/>
    <property type="match status" value="1"/>
</dbReference>
<evidence type="ECO:0000313" key="10">
    <source>
        <dbReference type="Proteomes" id="UP001606301"/>
    </source>
</evidence>